<dbReference type="RefSeq" id="WP_075973030.1">
    <property type="nucleotide sequence ID" value="NZ_MKQR01000004.1"/>
</dbReference>
<gene>
    <name evidence="1" type="ORF">BJP25_07420</name>
</gene>
<reference evidence="1 2" key="1">
    <citation type="submission" date="2016-10" db="EMBL/GenBank/DDBJ databases">
        <title>The Draft Genome Sequence of Actinokineospora bangkokensis 44EHWT reveals the biosynthetic pathway of antifungal compounds Thailandins with unusual extender unit butylmalonyl-CoA.</title>
        <authorList>
            <person name="Greule A."/>
            <person name="Intra B."/>
            <person name="Flemming S."/>
            <person name="Rommel M.G."/>
            <person name="Panbangred W."/>
            <person name="Bechthold A."/>
        </authorList>
    </citation>
    <scope>NUCLEOTIDE SEQUENCE [LARGE SCALE GENOMIC DNA]</scope>
    <source>
        <strain evidence="1 2">44EHW</strain>
    </source>
</reference>
<organism evidence="1 2">
    <name type="scientific">Actinokineospora bangkokensis</name>
    <dbReference type="NCBI Taxonomy" id="1193682"/>
    <lineage>
        <taxon>Bacteria</taxon>
        <taxon>Bacillati</taxon>
        <taxon>Actinomycetota</taxon>
        <taxon>Actinomycetes</taxon>
        <taxon>Pseudonocardiales</taxon>
        <taxon>Pseudonocardiaceae</taxon>
        <taxon>Actinokineospora</taxon>
    </lineage>
</organism>
<dbReference type="STRING" id="1193682.BJP25_07420"/>
<evidence type="ECO:0000313" key="2">
    <source>
        <dbReference type="Proteomes" id="UP000186040"/>
    </source>
</evidence>
<dbReference type="OrthoDB" id="3692316at2"/>
<keyword evidence="2" id="KW-1185">Reference proteome</keyword>
<dbReference type="Proteomes" id="UP000186040">
    <property type="component" value="Unassembled WGS sequence"/>
</dbReference>
<sequence length="194" mass="20306">MNAVFPVGHHMGQRLPDEHHAVRVGWEHRALTADEFGLWVLAHGTRANGRGEWTAGNVVELATAAGVEGPAGVLAAAADKGVVVGVTDALAFTEAHRLHPLKVGLGNTPEDPDRFRLGHPGVEPVSEVSASAFELWQWAQLAPSLRHLGEVRAKAAADLGAATSAELVAADLLADVRELLVSGCAYLDLARAGS</sequence>
<dbReference type="EMBL" id="MKQR01000004">
    <property type="protein sequence ID" value="OLR95125.1"/>
    <property type="molecule type" value="Genomic_DNA"/>
</dbReference>
<comment type="caution">
    <text evidence="1">The sequence shown here is derived from an EMBL/GenBank/DDBJ whole genome shotgun (WGS) entry which is preliminary data.</text>
</comment>
<protein>
    <submittedName>
        <fullName evidence="1">Uncharacterized protein</fullName>
    </submittedName>
</protein>
<name>A0A1Q9LSW0_9PSEU</name>
<dbReference type="AlphaFoldDB" id="A0A1Q9LSW0"/>
<evidence type="ECO:0000313" key="1">
    <source>
        <dbReference type="EMBL" id="OLR95125.1"/>
    </source>
</evidence>
<accession>A0A1Q9LSW0</accession>
<proteinExistence type="predicted"/>